<reference evidence="2" key="1">
    <citation type="submission" date="2018-05" db="EMBL/GenBank/DDBJ databases">
        <title>Draft genome of Mucuna pruriens seed.</title>
        <authorList>
            <person name="Nnadi N.E."/>
            <person name="Vos R."/>
            <person name="Hasami M.H."/>
            <person name="Devisetty U.K."/>
            <person name="Aguiy J.C."/>
        </authorList>
    </citation>
    <scope>NUCLEOTIDE SEQUENCE [LARGE SCALE GENOMIC DNA]</scope>
    <source>
        <strain evidence="2">JCA_2017</strain>
    </source>
</reference>
<comment type="caution">
    <text evidence="2">The sequence shown here is derived from an EMBL/GenBank/DDBJ whole genome shotgun (WGS) entry which is preliminary data.</text>
</comment>
<organism evidence="2 3">
    <name type="scientific">Mucuna pruriens</name>
    <name type="common">Velvet bean</name>
    <name type="synonym">Dolichos pruriens</name>
    <dbReference type="NCBI Taxonomy" id="157652"/>
    <lineage>
        <taxon>Eukaryota</taxon>
        <taxon>Viridiplantae</taxon>
        <taxon>Streptophyta</taxon>
        <taxon>Embryophyta</taxon>
        <taxon>Tracheophyta</taxon>
        <taxon>Spermatophyta</taxon>
        <taxon>Magnoliopsida</taxon>
        <taxon>eudicotyledons</taxon>
        <taxon>Gunneridae</taxon>
        <taxon>Pentapetalae</taxon>
        <taxon>rosids</taxon>
        <taxon>fabids</taxon>
        <taxon>Fabales</taxon>
        <taxon>Fabaceae</taxon>
        <taxon>Papilionoideae</taxon>
        <taxon>50 kb inversion clade</taxon>
        <taxon>NPAAA clade</taxon>
        <taxon>indigoferoid/millettioid clade</taxon>
        <taxon>Phaseoleae</taxon>
        <taxon>Mucuna</taxon>
    </lineage>
</organism>
<keyword evidence="1" id="KW-0472">Membrane</keyword>
<feature type="transmembrane region" description="Helical" evidence="1">
    <location>
        <begin position="148"/>
        <end position="168"/>
    </location>
</feature>
<feature type="transmembrane region" description="Helical" evidence="1">
    <location>
        <begin position="7"/>
        <end position="28"/>
    </location>
</feature>
<proteinExistence type="predicted"/>
<keyword evidence="3" id="KW-1185">Reference proteome</keyword>
<feature type="non-terminal residue" evidence="2">
    <location>
        <position position="1"/>
    </location>
</feature>
<feature type="transmembrane region" description="Helical" evidence="1">
    <location>
        <begin position="113"/>
        <end position="136"/>
    </location>
</feature>
<accession>A0A371G118</accession>
<keyword evidence="1" id="KW-0812">Transmembrane</keyword>
<name>A0A371G118_MUCPR</name>
<protein>
    <submittedName>
        <fullName evidence="2">Uncharacterized protein</fullName>
    </submittedName>
</protein>
<evidence type="ECO:0000256" key="1">
    <source>
        <dbReference type="SAM" id="Phobius"/>
    </source>
</evidence>
<keyword evidence="1" id="KW-1133">Transmembrane helix</keyword>
<dbReference type="AlphaFoldDB" id="A0A371G118"/>
<sequence>MSRIVEGLTLYLLEMIFLMSSSCNWMVLSHEASRSYKHKIKSDVKYYEWYDPYLWKFYSDQAGIIDRIEQPKRYWIMGFISPSFLKMPTTLLPPTSSAKEHEMPQQPILFCKVFDVWGINFMGSFLISYVYAYILLVDYVSKRVMLKLLRILLDPIFFASLVCLKLSSMTRRIISTIRPCPPCLRSTGWCIGWLLLIIPKPMARPGQGVCKRWCIPIENIGANC</sequence>
<evidence type="ECO:0000313" key="3">
    <source>
        <dbReference type="Proteomes" id="UP000257109"/>
    </source>
</evidence>
<evidence type="ECO:0000313" key="2">
    <source>
        <dbReference type="EMBL" id="RDX84247.1"/>
    </source>
</evidence>
<dbReference type="Proteomes" id="UP000257109">
    <property type="component" value="Unassembled WGS sequence"/>
</dbReference>
<dbReference type="EMBL" id="QJKJ01007106">
    <property type="protein sequence ID" value="RDX84247.1"/>
    <property type="molecule type" value="Genomic_DNA"/>
</dbReference>
<gene>
    <name evidence="2" type="ORF">CR513_34739</name>
</gene>